<evidence type="ECO:0000313" key="1">
    <source>
        <dbReference type="EMBL" id="RMZ97563.1"/>
    </source>
</evidence>
<sequence length="334" mass="38943">MSLAIQSEIPRWIFKNSVKLNLKKLDKPVSHKTLFSALDIALNQDENDAITSIYNFRSNKVWIIEFNSAFNSQDIYNRKININGTNFNLEDANKLPDLRRYSTFRFHFLPSNFKCELLKNFFDAFRIDGLRIEDISEENYKDRPLKNGVKRVKISYPKQTENIIRNLSGPANIFGLRCVVSIVGQKPKCYFCDDENHNGHMTHKCTIAEKLKSLERQKIDYSELYIEQEEIQTKIDENVDEMPKTPEYQPNVSNDQDSIALLLSSAQILKTPVLEDHLNTLQIPVHSMSQHLFKMFKKIGKSMFSMFKLVTKSKDNLKDKLVLTSLKKIQNEYF</sequence>
<reference evidence="1 2" key="1">
    <citation type="journal article" date="2018" name="Sci. Rep.">
        <title>Genomic signatures of local adaptation to the degree of environmental predictability in rotifers.</title>
        <authorList>
            <person name="Franch-Gras L."/>
            <person name="Hahn C."/>
            <person name="Garcia-Roger E.M."/>
            <person name="Carmona M.J."/>
            <person name="Serra M."/>
            <person name="Gomez A."/>
        </authorList>
    </citation>
    <scope>NUCLEOTIDE SEQUENCE [LARGE SCALE GENOMIC DNA]</scope>
    <source>
        <strain evidence="1">HYR1</strain>
    </source>
</reference>
<proteinExistence type="predicted"/>
<organism evidence="1 2">
    <name type="scientific">Brachionus plicatilis</name>
    <name type="common">Marine rotifer</name>
    <name type="synonym">Brachionus muelleri</name>
    <dbReference type="NCBI Taxonomy" id="10195"/>
    <lineage>
        <taxon>Eukaryota</taxon>
        <taxon>Metazoa</taxon>
        <taxon>Spiralia</taxon>
        <taxon>Gnathifera</taxon>
        <taxon>Rotifera</taxon>
        <taxon>Eurotatoria</taxon>
        <taxon>Monogononta</taxon>
        <taxon>Pseudotrocha</taxon>
        <taxon>Ploima</taxon>
        <taxon>Brachionidae</taxon>
        <taxon>Brachionus</taxon>
    </lineage>
</organism>
<protein>
    <submittedName>
        <fullName evidence="1">Uncharacterized protein</fullName>
    </submittedName>
</protein>
<gene>
    <name evidence="1" type="ORF">BpHYR1_043004</name>
</gene>
<name>A0A3M7PEW6_BRAPC</name>
<dbReference type="EMBL" id="REGN01011333">
    <property type="protein sequence ID" value="RMZ97563.1"/>
    <property type="molecule type" value="Genomic_DNA"/>
</dbReference>
<dbReference type="Proteomes" id="UP000276133">
    <property type="component" value="Unassembled WGS sequence"/>
</dbReference>
<dbReference type="OrthoDB" id="3863715at2759"/>
<comment type="caution">
    <text evidence="1">The sequence shown here is derived from an EMBL/GenBank/DDBJ whole genome shotgun (WGS) entry which is preliminary data.</text>
</comment>
<dbReference type="AlphaFoldDB" id="A0A3M7PEW6"/>
<evidence type="ECO:0000313" key="2">
    <source>
        <dbReference type="Proteomes" id="UP000276133"/>
    </source>
</evidence>
<keyword evidence="2" id="KW-1185">Reference proteome</keyword>
<accession>A0A3M7PEW6</accession>